<organism evidence="1 2">
    <name type="scientific">Pseudochryseolinea flava</name>
    <dbReference type="NCBI Taxonomy" id="2059302"/>
    <lineage>
        <taxon>Bacteria</taxon>
        <taxon>Pseudomonadati</taxon>
        <taxon>Bacteroidota</taxon>
        <taxon>Cytophagia</taxon>
        <taxon>Cytophagales</taxon>
        <taxon>Fulvivirgaceae</taxon>
        <taxon>Pseudochryseolinea</taxon>
    </lineage>
</organism>
<dbReference type="EMBL" id="QMFY01000004">
    <property type="protein sequence ID" value="RAW01439.1"/>
    <property type="molecule type" value="Genomic_DNA"/>
</dbReference>
<evidence type="ECO:0000313" key="2">
    <source>
        <dbReference type="Proteomes" id="UP000251889"/>
    </source>
</evidence>
<protein>
    <submittedName>
        <fullName evidence="1">Uncharacterized protein</fullName>
    </submittedName>
</protein>
<accession>A0A364Y3Y8</accession>
<reference evidence="1 2" key="1">
    <citation type="submission" date="2018-06" db="EMBL/GenBank/DDBJ databases">
        <title>Chryseolinea flavus sp. nov., a member of the phylum Bacteroidetes isolated from soil.</title>
        <authorList>
            <person name="Li Y."/>
            <person name="Wang J."/>
        </authorList>
    </citation>
    <scope>NUCLEOTIDE SEQUENCE [LARGE SCALE GENOMIC DNA]</scope>
    <source>
        <strain evidence="1 2">SDU1-6</strain>
    </source>
</reference>
<keyword evidence="2" id="KW-1185">Reference proteome</keyword>
<proteinExistence type="predicted"/>
<gene>
    <name evidence="1" type="ORF">DQQ10_11095</name>
</gene>
<name>A0A364Y3Y8_9BACT</name>
<evidence type="ECO:0000313" key="1">
    <source>
        <dbReference type="EMBL" id="RAW01439.1"/>
    </source>
</evidence>
<sequence>MRNNKAKVFWRARPPESSKFKDFHANKSSLSTRGREIFPQLVEHSSHRCNISWLPQKGVSNADI</sequence>
<comment type="caution">
    <text evidence="1">The sequence shown here is derived from an EMBL/GenBank/DDBJ whole genome shotgun (WGS) entry which is preliminary data.</text>
</comment>
<dbReference type="Proteomes" id="UP000251889">
    <property type="component" value="Unassembled WGS sequence"/>
</dbReference>
<dbReference type="AlphaFoldDB" id="A0A364Y3Y8"/>